<evidence type="ECO:0000313" key="1">
    <source>
        <dbReference type="EMBL" id="PKI54098.1"/>
    </source>
</evidence>
<keyword evidence="2" id="KW-1185">Reference proteome</keyword>
<evidence type="ECO:0000313" key="2">
    <source>
        <dbReference type="Proteomes" id="UP000233551"/>
    </source>
</evidence>
<dbReference type="EMBL" id="PGOL01001810">
    <property type="protein sequence ID" value="PKI54098.1"/>
    <property type="molecule type" value="Genomic_DNA"/>
</dbReference>
<proteinExistence type="predicted"/>
<name>A0A2I0JCY3_PUNGR</name>
<organism evidence="1 2">
    <name type="scientific">Punica granatum</name>
    <name type="common">Pomegranate</name>
    <dbReference type="NCBI Taxonomy" id="22663"/>
    <lineage>
        <taxon>Eukaryota</taxon>
        <taxon>Viridiplantae</taxon>
        <taxon>Streptophyta</taxon>
        <taxon>Embryophyta</taxon>
        <taxon>Tracheophyta</taxon>
        <taxon>Spermatophyta</taxon>
        <taxon>Magnoliopsida</taxon>
        <taxon>eudicotyledons</taxon>
        <taxon>Gunneridae</taxon>
        <taxon>Pentapetalae</taxon>
        <taxon>rosids</taxon>
        <taxon>malvids</taxon>
        <taxon>Myrtales</taxon>
        <taxon>Lythraceae</taxon>
        <taxon>Punica</taxon>
    </lineage>
</organism>
<dbReference type="Proteomes" id="UP000233551">
    <property type="component" value="Unassembled WGS sequence"/>
</dbReference>
<accession>A0A2I0JCY3</accession>
<gene>
    <name evidence="1" type="ORF">CRG98_025514</name>
</gene>
<comment type="caution">
    <text evidence="1">The sequence shown here is derived from an EMBL/GenBank/DDBJ whole genome shotgun (WGS) entry which is preliminary data.</text>
</comment>
<protein>
    <submittedName>
        <fullName evidence="1">Uncharacterized protein</fullName>
    </submittedName>
</protein>
<reference evidence="1 2" key="1">
    <citation type="submission" date="2017-11" db="EMBL/GenBank/DDBJ databases">
        <title>De-novo sequencing of pomegranate (Punica granatum L.) genome.</title>
        <authorList>
            <person name="Akparov Z."/>
            <person name="Amiraslanov A."/>
            <person name="Hajiyeva S."/>
            <person name="Abbasov M."/>
            <person name="Kaur K."/>
            <person name="Hamwieh A."/>
            <person name="Solovyev V."/>
            <person name="Salamov A."/>
            <person name="Braich B."/>
            <person name="Kosarev P."/>
            <person name="Mahmoud A."/>
            <person name="Hajiyev E."/>
            <person name="Babayeva S."/>
            <person name="Izzatullayeva V."/>
            <person name="Mammadov A."/>
            <person name="Mammadov A."/>
            <person name="Sharifova S."/>
            <person name="Ojaghi J."/>
            <person name="Eynullazada K."/>
            <person name="Bayramov B."/>
            <person name="Abdulazimova A."/>
            <person name="Shahmuradov I."/>
        </authorList>
    </citation>
    <scope>NUCLEOTIDE SEQUENCE [LARGE SCALE GENOMIC DNA]</scope>
    <source>
        <strain evidence="2">cv. AG2017</strain>
        <tissue evidence="1">Leaf</tissue>
    </source>
</reference>
<sequence length="158" mass="17342">MDENIRSWLLSTLFEQILEEHCKPPHNQVAEEEVVEMVSQTEGVVVEEVTTATTILVGGTIDSKVPSVTYLDGGTALVAMETLVAIMARLCMVMGNLPPLNIRQGLLTAFPRSMRVYWDMDLQPSSISCATQPDTTLFIVSIIAPKISPNLTISPLLR</sequence>
<dbReference type="AlphaFoldDB" id="A0A2I0JCY3"/>